<dbReference type="OrthoDB" id="10656547at2759"/>
<dbReference type="InParanoid" id="A0A177CEE7"/>
<proteinExistence type="predicted"/>
<dbReference type="EMBL" id="KV441553">
    <property type="protein sequence ID" value="OAG05158.1"/>
    <property type="molecule type" value="Genomic_DNA"/>
</dbReference>
<evidence type="ECO:0000256" key="1">
    <source>
        <dbReference type="SAM" id="MobiDB-lite"/>
    </source>
</evidence>
<gene>
    <name evidence="2" type="ORF">CC84DRAFT_829239</name>
</gene>
<dbReference type="RefSeq" id="XP_018035523.1">
    <property type="nucleotide sequence ID" value="XM_018187557.1"/>
</dbReference>
<sequence>MTMRRRLGRADAYMLHRGPQRCAGQAQTMVRTSAHPHFTGTLTWWLHAALPQSPACVAPLEQPCRLCTAQSLLDAHPALHAARCSTRAFLLDAPRSPRDAHQNCTLPPAVGSLRRRRASPAAHLQLLPPGRVQGGTSIYPSSSHSTARGAYEGLLPNAEGASRAVSHTVPTGLAAVSVRPRVRLPRGFMPGNTQTWHRPLSAEERKAAVSSCAGPTERKRGSSCIGSRPW</sequence>
<dbReference type="GeneID" id="28771043"/>
<accession>A0A177CEE7</accession>
<reference evidence="2 3" key="1">
    <citation type="submission" date="2016-05" db="EMBL/GenBank/DDBJ databases">
        <title>Comparative analysis of secretome profiles of manganese(II)-oxidizing ascomycete fungi.</title>
        <authorList>
            <consortium name="DOE Joint Genome Institute"/>
            <person name="Zeiner C.A."/>
            <person name="Purvine S.O."/>
            <person name="Zink E.M."/>
            <person name="Wu S."/>
            <person name="Pasa-Tolic L."/>
            <person name="Chaput D.L."/>
            <person name="Haridas S."/>
            <person name="Grigoriev I.V."/>
            <person name="Santelli C.M."/>
            <person name="Hansel C.M."/>
        </authorList>
    </citation>
    <scope>NUCLEOTIDE SEQUENCE [LARGE SCALE GENOMIC DNA]</scope>
    <source>
        <strain evidence="2 3">AP3s5-JAC2a</strain>
    </source>
</reference>
<protein>
    <submittedName>
        <fullName evidence="2">Uncharacterized protein</fullName>
    </submittedName>
</protein>
<feature type="region of interest" description="Disordered" evidence="1">
    <location>
        <begin position="207"/>
        <end position="230"/>
    </location>
</feature>
<dbReference type="Proteomes" id="UP000077069">
    <property type="component" value="Unassembled WGS sequence"/>
</dbReference>
<evidence type="ECO:0000313" key="3">
    <source>
        <dbReference type="Proteomes" id="UP000077069"/>
    </source>
</evidence>
<evidence type="ECO:0000313" key="2">
    <source>
        <dbReference type="EMBL" id="OAG05158.1"/>
    </source>
</evidence>
<dbReference type="AlphaFoldDB" id="A0A177CEE7"/>
<organism evidence="2 3">
    <name type="scientific">Paraphaeosphaeria sporulosa</name>
    <dbReference type="NCBI Taxonomy" id="1460663"/>
    <lineage>
        <taxon>Eukaryota</taxon>
        <taxon>Fungi</taxon>
        <taxon>Dikarya</taxon>
        <taxon>Ascomycota</taxon>
        <taxon>Pezizomycotina</taxon>
        <taxon>Dothideomycetes</taxon>
        <taxon>Pleosporomycetidae</taxon>
        <taxon>Pleosporales</taxon>
        <taxon>Massarineae</taxon>
        <taxon>Didymosphaeriaceae</taxon>
        <taxon>Paraphaeosphaeria</taxon>
    </lineage>
</organism>
<keyword evidence="3" id="KW-1185">Reference proteome</keyword>
<name>A0A177CEE7_9PLEO</name>